<dbReference type="GO" id="GO:0043527">
    <property type="term" value="C:tRNA methyltransferase complex"/>
    <property type="evidence" value="ECO:0007669"/>
    <property type="project" value="TreeGrafter"/>
</dbReference>
<dbReference type="PANTHER" id="PTHR23417">
    <property type="entry name" value="3-DEOXY-D-MANNO-OCTULOSONIC-ACID TRANSFERASE/TRNA GUANINE-N 7 - -METHYLTRANSFERASE"/>
    <property type="match status" value="1"/>
</dbReference>
<evidence type="ECO:0000256" key="9">
    <source>
        <dbReference type="HAMAP-Rule" id="MF_01057"/>
    </source>
</evidence>
<comment type="pathway">
    <text evidence="7 9">tRNA modification; N(7)-methylguanine-tRNA biosynthesis.</text>
</comment>
<evidence type="ECO:0000256" key="7">
    <source>
        <dbReference type="ARBA" id="ARBA00060552"/>
    </source>
</evidence>
<feature type="compositionally biased region" description="Basic and acidic residues" evidence="10">
    <location>
        <begin position="208"/>
        <end position="233"/>
    </location>
</feature>
<evidence type="ECO:0000256" key="10">
    <source>
        <dbReference type="SAM" id="MobiDB-lite"/>
    </source>
</evidence>
<reference evidence="11 12" key="1">
    <citation type="submission" date="2019-09" db="EMBL/GenBank/DDBJ databases">
        <title>Wenzhouxiangella sp. Genome sequencing and assembly.</title>
        <authorList>
            <person name="Zhang R."/>
        </authorList>
    </citation>
    <scope>NUCLEOTIDE SEQUENCE [LARGE SCALE GENOMIC DNA]</scope>
    <source>
        <strain evidence="11 12">W260</strain>
    </source>
</reference>
<dbReference type="InterPro" id="IPR003358">
    <property type="entry name" value="tRNA_(Gua-N-7)_MeTrfase_Trmb"/>
</dbReference>
<dbReference type="NCBIfam" id="TIGR00091">
    <property type="entry name" value="tRNA (guanosine(46)-N7)-methyltransferase TrmB"/>
    <property type="match status" value="1"/>
</dbReference>
<name>A0A5N0T7J2_9GAMM</name>
<keyword evidence="4 9" id="KW-0808">Transferase</keyword>
<keyword evidence="6 9" id="KW-0819">tRNA processing</keyword>
<evidence type="ECO:0000256" key="3">
    <source>
        <dbReference type="ARBA" id="ARBA00022603"/>
    </source>
</evidence>
<dbReference type="InterPro" id="IPR055361">
    <property type="entry name" value="tRNA_methyltr_TrmB_bact"/>
</dbReference>
<feature type="binding site" evidence="9">
    <location>
        <position position="137"/>
    </location>
    <ligand>
        <name>S-adenosyl-L-methionine</name>
        <dbReference type="ChEBI" id="CHEBI:59789"/>
    </ligand>
</feature>
<evidence type="ECO:0000256" key="1">
    <source>
        <dbReference type="ARBA" id="ARBA00000142"/>
    </source>
</evidence>
<feature type="binding site" evidence="9">
    <location>
        <position position="173"/>
    </location>
    <ligand>
        <name>substrate</name>
    </ligand>
</feature>
<protein>
    <recommendedName>
        <fullName evidence="9">tRNA (guanine-N(7)-)-methyltransferase</fullName>
        <ecNumber evidence="9">2.1.1.33</ecNumber>
    </recommendedName>
    <alternativeName>
        <fullName evidence="9">tRNA (guanine(46)-N(7))-methyltransferase</fullName>
    </alternativeName>
    <alternativeName>
        <fullName evidence="9">tRNA(m7G46)-methyltransferase</fullName>
    </alternativeName>
</protein>
<dbReference type="SUPFAM" id="SSF53335">
    <property type="entry name" value="S-adenosyl-L-methionine-dependent methyltransferases"/>
    <property type="match status" value="1"/>
</dbReference>
<dbReference type="Gene3D" id="3.40.50.150">
    <property type="entry name" value="Vaccinia Virus protein VP39"/>
    <property type="match status" value="1"/>
</dbReference>
<feature type="region of interest" description="Disordered" evidence="10">
    <location>
        <begin position="193"/>
        <end position="233"/>
    </location>
</feature>
<feature type="binding site" evidence="9">
    <location>
        <position position="87"/>
    </location>
    <ligand>
        <name>S-adenosyl-L-methionine</name>
        <dbReference type="ChEBI" id="CHEBI:59789"/>
    </ligand>
</feature>
<feature type="binding site" evidence="9">
    <location>
        <begin position="210"/>
        <end position="213"/>
    </location>
    <ligand>
        <name>substrate</name>
    </ligand>
</feature>
<dbReference type="CDD" id="cd02440">
    <property type="entry name" value="AdoMet_MTases"/>
    <property type="match status" value="1"/>
</dbReference>
<comment type="caution">
    <text evidence="11">The sequence shown here is derived from an EMBL/GenBank/DDBJ whole genome shotgun (WGS) entry which is preliminary data.</text>
</comment>
<evidence type="ECO:0000256" key="2">
    <source>
        <dbReference type="ARBA" id="ARBA00003015"/>
    </source>
</evidence>
<dbReference type="InterPro" id="IPR029063">
    <property type="entry name" value="SAM-dependent_MTases_sf"/>
</dbReference>
<dbReference type="RefSeq" id="WP_150864591.1">
    <property type="nucleotide sequence ID" value="NZ_VYXP01000006.1"/>
</dbReference>
<dbReference type="UniPathway" id="UPA00989"/>
<gene>
    <name evidence="9 11" type="primary">trmB</name>
    <name evidence="11" type="ORF">F3N42_11405</name>
</gene>
<accession>A0A5N0T7J2</accession>
<evidence type="ECO:0000313" key="11">
    <source>
        <dbReference type="EMBL" id="KAA9130953.1"/>
    </source>
</evidence>
<feature type="binding site" evidence="9">
    <location>
        <position position="141"/>
    </location>
    <ligand>
        <name>substrate</name>
    </ligand>
</feature>
<comment type="function">
    <text evidence="2 9">Catalyzes the formation of N(7)-methylguanine at position 46 (m7G46) in tRNA.</text>
</comment>
<evidence type="ECO:0000256" key="4">
    <source>
        <dbReference type="ARBA" id="ARBA00022679"/>
    </source>
</evidence>
<keyword evidence="5 9" id="KW-0949">S-adenosyl-L-methionine</keyword>
<dbReference type="FunFam" id="3.40.50.150:FF:000035">
    <property type="entry name" value="tRNA (guanine-N(7)-)-methyltransferase"/>
    <property type="match status" value="1"/>
</dbReference>
<comment type="similarity">
    <text evidence="8 9">Belongs to the class I-like SAM-binding methyltransferase superfamily. TrmB family.</text>
</comment>
<evidence type="ECO:0000256" key="8">
    <source>
        <dbReference type="ARBA" id="ARBA00060767"/>
    </source>
</evidence>
<keyword evidence="3 9" id="KW-0489">Methyltransferase</keyword>
<dbReference type="PANTHER" id="PTHR23417:SF14">
    <property type="entry name" value="PENTACOTRIPEPTIDE-REPEAT REGION OF PRORP DOMAIN-CONTAINING PROTEIN"/>
    <property type="match status" value="1"/>
</dbReference>
<proteinExistence type="inferred from homology"/>
<keyword evidence="12" id="KW-1185">Reference proteome</keyword>
<evidence type="ECO:0000256" key="5">
    <source>
        <dbReference type="ARBA" id="ARBA00022691"/>
    </source>
</evidence>
<sequence>MQGDLPDKPRRGIRSFVLRAGRLTTGQQRALDELYPEFGVDDGDAALDLATLFGRDAPTVIEIGFGNGDATWRMAEAEPEKNFLAIEVHPPGVGRLLQEVQARDIGNIRVAMTDAVALLQDRVADGSLAGVRIYFPDPWHKKRHHKRRIIQPGFTALLARKLAPGGILHLATDWVPYSEHMLEVLDAEPLLENRNPDGGFSPQPEWRPNTKYERRGDRLGHETRDLVFRRTDT</sequence>
<evidence type="ECO:0000313" key="12">
    <source>
        <dbReference type="Proteomes" id="UP000325372"/>
    </source>
</evidence>
<feature type="binding site" evidence="9">
    <location>
        <position position="62"/>
    </location>
    <ligand>
        <name>S-adenosyl-L-methionine</name>
        <dbReference type="ChEBI" id="CHEBI:59789"/>
    </ligand>
</feature>
<dbReference type="EMBL" id="VYXP01000006">
    <property type="protein sequence ID" value="KAA9130953.1"/>
    <property type="molecule type" value="Genomic_DNA"/>
</dbReference>
<feature type="binding site" evidence="9">
    <location>
        <position position="114"/>
    </location>
    <ligand>
        <name>S-adenosyl-L-methionine</name>
        <dbReference type="ChEBI" id="CHEBI:59789"/>
    </ligand>
</feature>
<dbReference type="GO" id="GO:0008176">
    <property type="term" value="F:tRNA (guanine(46)-N7)-methyltransferase activity"/>
    <property type="evidence" value="ECO:0007669"/>
    <property type="project" value="UniProtKB-UniRule"/>
</dbReference>
<comment type="caution">
    <text evidence="9">Lacks conserved residue(s) required for the propagation of feature annotation.</text>
</comment>
<organism evidence="11 12">
    <name type="scientific">Marinihelvus fidelis</name>
    <dbReference type="NCBI Taxonomy" id="2613842"/>
    <lineage>
        <taxon>Bacteria</taxon>
        <taxon>Pseudomonadati</taxon>
        <taxon>Pseudomonadota</taxon>
        <taxon>Gammaproteobacteria</taxon>
        <taxon>Chromatiales</taxon>
        <taxon>Wenzhouxiangellaceae</taxon>
        <taxon>Marinihelvus</taxon>
    </lineage>
</organism>
<comment type="catalytic activity">
    <reaction evidence="1 9">
        <text>guanosine(46) in tRNA + S-adenosyl-L-methionine = N(7)-methylguanosine(46) in tRNA + S-adenosyl-L-homocysteine</text>
        <dbReference type="Rhea" id="RHEA:42708"/>
        <dbReference type="Rhea" id="RHEA-COMP:10188"/>
        <dbReference type="Rhea" id="RHEA-COMP:10189"/>
        <dbReference type="ChEBI" id="CHEBI:57856"/>
        <dbReference type="ChEBI" id="CHEBI:59789"/>
        <dbReference type="ChEBI" id="CHEBI:74269"/>
        <dbReference type="ChEBI" id="CHEBI:74480"/>
        <dbReference type="EC" id="2.1.1.33"/>
    </reaction>
</comment>
<dbReference type="EC" id="2.1.1.33" evidence="9"/>
<dbReference type="AlphaFoldDB" id="A0A5N0T7J2"/>
<dbReference type="PROSITE" id="PS51625">
    <property type="entry name" value="SAM_MT_TRMB"/>
    <property type="match status" value="1"/>
</dbReference>
<dbReference type="Proteomes" id="UP000325372">
    <property type="component" value="Unassembled WGS sequence"/>
</dbReference>
<evidence type="ECO:0000256" key="6">
    <source>
        <dbReference type="ARBA" id="ARBA00022694"/>
    </source>
</evidence>
<dbReference type="HAMAP" id="MF_01057">
    <property type="entry name" value="tRNA_methyltr_TrmB"/>
    <property type="match status" value="1"/>
</dbReference>
<dbReference type="Pfam" id="PF02390">
    <property type="entry name" value="Methyltransf_4"/>
    <property type="match status" value="1"/>
</dbReference>